<comment type="caution">
    <text evidence="2">The sequence shown here is derived from an EMBL/GenBank/DDBJ whole genome shotgun (WGS) entry which is preliminary data.</text>
</comment>
<gene>
    <name evidence="2" type="ORF">KCU98_g14429</name>
</gene>
<sequence>MTSRRHAVQHTEDGDEEFEKEVVRLNKKVDELTTSLKNAEHLIEQWKETAEVRSEMLKEKYAEMEKLKKRIAQMKGSKKIHEEILALKAKRENFQKKIEKEILALKAEQVCARIEADKELEERERELEMAEDVNEEGY</sequence>
<dbReference type="EMBL" id="JAHFXS010002858">
    <property type="protein sequence ID" value="KAG9970527.1"/>
    <property type="molecule type" value="Genomic_DNA"/>
</dbReference>
<keyword evidence="1" id="KW-0175">Coiled coil</keyword>
<feature type="coiled-coil region" evidence="1">
    <location>
        <begin position="15"/>
        <end position="136"/>
    </location>
</feature>
<evidence type="ECO:0000256" key="1">
    <source>
        <dbReference type="SAM" id="Coils"/>
    </source>
</evidence>
<dbReference type="Proteomes" id="UP000729357">
    <property type="component" value="Unassembled WGS sequence"/>
</dbReference>
<keyword evidence="3" id="KW-1185">Reference proteome</keyword>
<accession>A0A9P8FG74</accession>
<reference evidence="2" key="2">
    <citation type="submission" date="2021-08" db="EMBL/GenBank/DDBJ databases">
        <authorList>
            <person name="Gostincar C."/>
            <person name="Sun X."/>
            <person name="Song Z."/>
            <person name="Gunde-Cimerman N."/>
        </authorList>
    </citation>
    <scope>NUCLEOTIDE SEQUENCE</scope>
    <source>
        <strain evidence="2">EXF-9298</strain>
    </source>
</reference>
<protein>
    <submittedName>
        <fullName evidence="2">Uncharacterized protein</fullName>
    </submittedName>
</protein>
<evidence type="ECO:0000313" key="2">
    <source>
        <dbReference type="EMBL" id="KAG9970527.1"/>
    </source>
</evidence>
<reference evidence="2" key="1">
    <citation type="journal article" date="2021" name="J Fungi (Basel)">
        <title>Virulence traits and population genomics of the black yeast Aureobasidium melanogenum.</title>
        <authorList>
            <person name="Cernosa A."/>
            <person name="Sun X."/>
            <person name="Gostincar C."/>
            <person name="Fang C."/>
            <person name="Gunde-Cimerman N."/>
            <person name="Song Z."/>
        </authorList>
    </citation>
    <scope>NUCLEOTIDE SEQUENCE</scope>
    <source>
        <strain evidence="2">EXF-9298</strain>
    </source>
</reference>
<name>A0A9P8FG74_AURME</name>
<organism evidence="2 3">
    <name type="scientific">Aureobasidium melanogenum</name>
    <name type="common">Aureobasidium pullulans var. melanogenum</name>
    <dbReference type="NCBI Taxonomy" id="46634"/>
    <lineage>
        <taxon>Eukaryota</taxon>
        <taxon>Fungi</taxon>
        <taxon>Dikarya</taxon>
        <taxon>Ascomycota</taxon>
        <taxon>Pezizomycotina</taxon>
        <taxon>Dothideomycetes</taxon>
        <taxon>Dothideomycetidae</taxon>
        <taxon>Dothideales</taxon>
        <taxon>Saccotheciaceae</taxon>
        <taxon>Aureobasidium</taxon>
    </lineage>
</organism>
<feature type="non-terminal residue" evidence="2">
    <location>
        <position position="138"/>
    </location>
</feature>
<proteinExistence type="predicted"/>
<dbReference type="Gene3D" id="6.10.140.2140">
    <property type="match status" value="1"/>
</dbReference>
<dbReference type="AlphaFoldDB" id="A0A9P8FG74"/>
<evidence type="ECO:0000313" key="3">
    <source>
        <dbReference type="Proteomes" id="UP000729357"/>
    </source>
</evidence>